<comment type="similarity">
    <text evidence="5">Belongs to the SepF family.</text>
</comment>
<evidence type="ECO:0000256" key="6">
    <source>
        <dbReference type="SAM" id="MobiDB-lite"/>
    </source>
</evidence>
<evidence type="ECO:0000313" key="7">
    <source>
        <dbReference type="EMBL" id="WCZ39236.1"/>
    </source>
</evidence>
<name>A0ABY7UKJ6_9CORY</name>
<dbReference type="GO" id="GO:0051301">
    <property type="term" value="P:cell division"/>
    <property type="evidence" value="ECO:0007669"/>
    <property type="project" value="UniProtKB-KW"/>
</dbReference>
<feature type="region of interest" description="Disordered" evidence="6">
    <location>
        <begin position="11"/>
        <end position="89"/>
    </location>
</feature>
<proteinExistence type="inferred from homology"/>
<gene>
    <name evidence="5 7" type="primary">sepF</name>
    <name evidence="7" type="ORF">CJEDD_08215</name>
</gene>
<dbReference type="Gene3D" id="3.30.110.150">
    <property type="entry name" value="SepF-like protein"/>
    <property type="match status" value="1"/>
</dbReference>
<protein>
    <recommendedName>
        <fullName evidence="5">Cell division protein SepF</fullName>
    </recommendedName>
</protein>
<dbReference type="RefSeq" id="WP_042406931.1">
    <property type="nucleotide sequence ID" value="NZ_CBYN010000045.1"/>
</dbReference>
<comment type="subunit">
    <text evidence="5">Homodimer. Interacts with FtsZ.</text>
</comment>
<dbReference type="PANTHER" id="PTHR35798:SF1">
    <property type="entry name" value="CELL DIVISION PROTEIN SEPF"/>
    <property type="match status" value="1"/>
</dbReference>
<dbReference type="InterPro" id="IPR038594">
    <property type="entry name" value="SepF-like_sf"/>
</dbReference>
<evidence type="ECO:0000256" key="4">
    <source>
        <dbReference type="ARBA" id="ARBA00044936"/>
    </source>
</evidence>
<keyword evidence="1 5" id="KW-0132">Cell division</keyword>
<feature type="compositionally biased region" description="Basic and acidic residues" evidence="6">
    <location>
        <begin position="41"/>
        <end position="52"/>
    </location>
</feature>
<comment type="function">
    <text evidence="4 5">Cell division protein that is part of the divisome complex and is recruited early to the Z-ring. Probably stimulates Z-ring formation, perhaps through the cross-linking of FtsZ protofilaments. Its function overlaps with FtsA.</text>
</comment>
<accession>A0ABY7UKJ6</accession>
<evidence type="ECO:0000256" key="3">
    <source>
        <dbReference type="ARBA" id="ARBA00023306"/>
    </source>
</evidence>
<keyword evidence="2 5" id="KW-0717">Septation</keyword>
<dbReference type="InterPro" id="IPR007561">
    <property type="entry name" value="Cell_div_SepF/SepF-rel"/>
</dbReference>
<evidence type="ECO:0000256" key="1">
    <source>
        <dbReference type="ARBA" id="ARBA00022618"/>
    </source>
</evidence>
<dbReference type="Pfam" id="PF04472">
    <property type="entry name" value="SepF"/>
    <property type="match status" value="1"/>
</dbReference>
<sequence>MSFFGSAKEFFGLGPVDNGEDDAYYDDPQYSSSSSGSTAYNRDRGDLRDRAEVSATPRPGRAERAEYRSEHRADHRSESRSSYRTPSAPTHIVTAAPRTYNDAKEIGEPFRDGDAVVMDLTDLEAADAKRIVDFAAGLCFALRGNMHNLSRDANTRKRVFAIVPENATVGKDDLKRAAGLR</sequence>
<feature type="compositionally biased region" description="Basic and acidic residues" evidence="6">
    <location>
        <begin position="60"/>
        <end position="81"/>
    </location>
</feature>
<dbReference type="Proteomes" id="UP001218071">
    <property type="component" value="Chromosome"/>
</dbReference>
<reference evidence="7 8" key="1">
    <citation type="submission" date="2020-10" db="EMBL/GenBank/DDBJ databases">
        <title>Complete genome sequence of Corynebacterium jeddahense DSM 45997, type strain of Corynebacterium jeddahense.</title>
        <authorList>
            <person name="Busche T."/>
            <person name="Kalinowski J."/>
            <person name="Ruckert C."/>
        </authorList>
    </citation>
    <scope>NUCLEOTIDE SEQUENCE [LARGE SCALE GENOMIC DNA]</scope>
    <source>
        <strain evidence="7 8">DSM 45997</strain>
    </source>
</reference>
<dbReference type="InterPro" id="IPR023052">
    <property type="entry name" value="Cell_div_SepF"/>
</dbReference>
<keyword evidence="8" id="KW-1185">Reference proteome</keyword>
<keyword evidence="5" id="KW-0963">Cytoplasm</keyword>
<dbReference type="PANTHER" id="PTHR35798">
    <property type="entry name" value="CELL DIVISION PROTEIN SEPF"/>
    <property type="match status" value="1"/>
</dbReference>
<comment type="subcellular location">
    <subcellularLocation>
        <location evidence="5">Cytoplasm</location>
    </subcellularLocation>
    <text evidence="5">Localizes to the division site, in a FtsZ-dependent manner.</text>
</comment>
<organism evidence="7 8">
    <name type="scientific">Corynebacterium jeddahense</name>
    <dbReference type="NCBI Taxonomy" id="1414719"/>
    <lineage>
        <taxon>Bacteria</taxon>
        <taxon>Bacillati</taxon>
        <taxon>Actinomycetota</taxon>
        <taxon>Actinomycetes</taxon>
        <taxon>Mycobacteriales</taxon>
        <taxon>Corynebacteriaceae</taxon>
        <taxon>Corynebacterium</taxon>
    </lineage>
</organism>
<evidence type="ECO:0000256" key="2">
    <source>
        <dbReference type="ARBA" id="ARBA00023210"/>
    </source>
</evidence>
<dbReference type="HAMAP" id="MF_01197">
    <property type="entry name" value="SepF"/>
    <property type="match status" value="1"/>
</dbReference>
<evidence type="ECO:0000256" key="5">
    <source>
        <dbReference type="HAMAP-Rule" id="MF_01197"/>
    </source>
</evidence>
<evidence type="ECO:0000313" key="8">
    <source>
        <dbReference type="Proteomes" id="UP001218071"/>
    </source>
</evidence>
<keyword evidence="3 5" id="KW-0131">Cell cycle</keyword>
<dbReference type="EMBL" id="CP063194">
    <property type="protein sequence ID" value="WCZ39236.1"/>
    <property type="molecule type" value="Genomic_DNA"/>
</dbReference>